<evidence type="ECO:0000313" key="1">
    <source>
        <dbReference type="EMBL" id="GMF05282.1"/>
    </source>
</evidence>
<reference evidence="1" key="1">
    <citation type="submission" date="2023-04" db="EMBL/GenBank/DDBJ databases">
        <title>Ambrosiozyma monospora NBRC 10751.</title>
        <authorList>
            <person name="Ichikawa N."/>
            <person name="Sato H."/>
            <person name="Tonouchi N."/>
        </authorList>
    </citation>
    <scope>NUCLEOTIDE SEQUENCE</scope>
    <source>
        <strain evidence="1">NBRC 10751</strain>
    </source>
</reference>
<comment type="caution">
    <text evidence="1">The sequence shown here is derived from an EMBL/GenBank/DDBJ whole genome shotgun (WGS) entry which is preliminary data.</text>
</comment>
<name>A0ACB5U8Y7_AMBMO</name>
<proteinExistence type="predicted"/>
<organism evidence="1 2">
    <name type="scientific">Ambrosiozyma monospora</name>
    <name type="common">Yeast</name>
    <name type="synonym">Endomycopsis monosporus</name>
    <dbReference type="NCBI Taxonomy" id="43982"/>
    <lineage>
        <taxon>Eukaryota</taxon>
        <taxon>Fungi</taxon>
        <taxon>Dikarya</taxon>
        <taxon>Ascomycota</taxon>
        <taxon>Saccharomycotina</taxon>
        <taxon>Pichiomycetes</taxon>
        <taxon>Pichiales</taxon>
        <taxon>Pichiaceae</taxon>
        <taxon>Ambrosiozyma</taxon>
    </lineage>
</organism>
<sequence length="266" mass="30045">MSTSIFSVIVGIVGAAKLLQAIARDEILPGLKMFGVGNKVDDPIYGIIFTWLLCQLFLFADINQIAGLITMAFLMTFIVTNLACFFLKVASAPNFRPSFKYFNTRSAFVGTVLSGVAMFIVDGMAASLIFIMLMSLLLCIHYVSPPKQWGDVSQSLIYHQVRKYLLKLRQDNVKYWRPQVLLLVDNPRTSFKLISFCNHLKKGGLYVLGHVMVSKTFQDRLGDLNSQKQAWLELRDIAKIKAFIQISVAPSFVWGVRNVFLDFRKV</sequence>
<accession>A0ACB5U8Y7</accession>
<keyword evidence="2" id="KW-1185">Reference proteome</keyword>
<dbReference type="Proteomes" id="UP001165064">
    <property type="component" value="Unassembled WGS sequence"/>
</dbReference>
<gene>
    <name evidence="1" type="ORF">Amon02_001228000</name>
</gene>
<dbReference type="EMBL" id="BSXS01014317">
    <property type="protein sequence ID" value="GMF05282.1"/>
    <property type="molecule type" value="Genomic_DNA"/>
</dbReference>
<evidence type="ECO:0000313" key="2">
    <source>
        <dbReference type="Proteomes" id="UP001165064"/>
    </source>
</evidence>
<protein>
    <submittedName>
        <fullName evidence="1">Unnamed protein product</fullName>
    </submittedName>
</protein>